<protein>
    <submittedName>
        <fullName evidence="2">Antitoxin (DNA-binding transcriptional repressor) of toxin-antitoxin stability system</fullName>
    </submittedName>
</protein>
<feature type="region of interest" description="Disordered" evidence="1">
    <location>
        <begin position="627"/>
        <end position="649"/>
    </location>
</feature>
<evidence type="ECO:0000256" key="1">
    <source>
        <dbReference type="SAM" id="MobiDB-lite"/>
    </source>
</evidence>
<organism evidence="2 3">
    <name type="scientific">Paracidovorax wautersii</name>
    <dbReference type="NCBI Taxonomy" id="1177982"/>
    <lineage>
        <taxon>Bacteria</taxon>
        <taxon>Pseudomonadati</taxon>
        <taxon>Pseudomonadota</taxon>
        <taxon>Betaproteobacteria</taxon>
        <taxon>Burkholderiales</taxon>
        <taxon>Comamonadaceae</taxon>
        <taxon>Paracidovorax</taxon>
    </lineage>
</organism>
<reference evidence="2 3" key="1">
    <citation type="submission" date="2023-08" db="EMBL/GenBank/DDBJ databases">
        <title>Functional and genomic diversity of the sorghum phyllosphere microbiome.</title>
        <authorList>
            <person name="Shade A."/>
        </authorList>
    </citation>
    <scope>NUCLEOTIDE SEQUENCE [LARGE SCALE GENOMIC DNA]</scope>
    <source>
        <strain evidence="2 3">SORGH_AS_0335</strain>
    </source>
</reference>
<dbReference type="Proteomes" id="UP001267710">
    <property type="component" value="Unassembled WGS sequence"/>
</dbReference>
<evidence type="ECO:0000313" key="2">
    <source>
        <dbReference type="EMBL" id="MDR6214930.1"/>
    </source>
</evidence>
<name>A0ABU1ICH7_9BURK</name>
<dbReference type="RefSeq" id="WP_309829231.1">
    <property type="nucleotide sequence ID" value="NZ_JAVIZX010000001.1"/>
</dbReference>
<feature type="region of interest" description="Disordered" evidence="1">
    <location>
        <begin position="781"/>
        <end position="811"/>
    </location>
</feature>
<keyword evidence="3" id="KW-1185">Reference proteome</keyword>
<evidence type="ECO:0000313" key="3">
    <source>
        <dbReference type="Proteomes" id="UP001267710"/>
    </source>
</evidence>
<dbReference type="SUPFAM" id="SSF63829">
    <property type="entry name" value="Calcium-dependent phosphotriesterase"/>
    <property type="match status" value="1"/>
</dbReference>
<dbReference type="EMBL" id="JAVIZX010000001">
    <property type="protein sequence ID" value="MDR6214930.1"/>
    <property type="molecule type" value="Genomic_DNA"/>
</dbReference>
<sequence>MPLSHATLIPLYEAAAAFPAGHALSQALMARAEASAVGHDHAWVLQVHGDLELASLDLQAPLAGLADSLPAGGADAPAAPCLLLVQGALRVAGALIAPSTPAGCALYVRGDLSCGHALLSGDAAVEVEGRLQVAGLLWCGDGPEDASVDANAAAHAPPAALAVHGTLKAAVAVFTSGVRVQLPGEKHIGLCLDAARQDPRHAALAHEALALRLVPGLLQPMAPAPDSVSALVDLPRLRAALQAGEPVLRGDPEAQLPMDAALCPGPAPTLAQLHQLLRAALPDKTRHKAQGWFGQTDFLLTRRHQDEDGDTYHDGLFLTEWKAWDFWFSDVPAPEARSLLGAAAAGVRRLAAAPWRRTAPALAPGFAQLFRAYGADGRPGAWQPLAGPQAAAPTEALQACALAWQGVVDYWRKAEGQRRAGHPLHQRLLAELTPARAEALTLRPVFTAQYDDWWDSERNGWWEGDLWVGARQPCVRHGRRWGRALKLSWENGPPGPGDADDDTLASYQIDIERDGAGRPALRITYAQRQGDERVPLPLHAVDHTARLLRLFAGIAQRLEQTSAQPAARDAEARRIAAEVQLLRTPPFAPHLPDDAVLPTALLAASDAWQADGRAFVAQVRARLAAESESESEAAAPGSGGGALPPWPEDARRHRADTVLQLARVVSRHADADLAARLHHRFAFAPEAFAGHAAAAGRAVGPVFLLDGGTIVARIAPAQDQAAQWLRASADGLQVQPLDGVRSVGRSASRTCFAIDAGDGVLTMREGWDGPVLARLPMPAEALSDDGPNAGEEDGAATAAAGPTQILPSDDGQSALLRTRSGHLYRTDATGVQRVPPADGAAPAGLAWPAAGDAPTATAQGLVVRGDGNGGLRADLQDRPASGPGLWRHPVGGGALCGLDMARDGRTLVAGSRGGYLVLLRKGPGLDPFAAGTSRFAEAWRLIFWHGEDAPIRW</sequence>
<comment type="caution">
    <text evidence="2">The sequence shown here is derived from an EMBL/GenBank/DDBJ whole genome shotgun (WGS) entry which is preliminary data.</text>
</comment>
<gene>
    <name evidence="2" type="ORF">QE399_002619</name>
</gene>
<proteinExistence type="predicted"/>
<accession>A0ABU1ICH7</accession>